<dbReference type="AlphaFoldDB" id="A0AAD9Z6B0"/>
<evidence type="ECO:0000313" key="2">
    <source>
        <dbReference type="EMBL" id="KAK3171618.1"/>
    </source>
</evidence>
<protein>
    <submittedName>
        <fullName evidence="2">Uncharacterized protein</fullName>
    </submittedName>
</protein>
<comment type="caution">
    <text evidence="2">The sequence shown here is derived from an EMBL/GenBank/DDBJ whole genome shotgun (WGS) entry which is preliminary data.</text>
</comment>
<dbReference type="EMBL" id="JASNWA010000008">
    <property type="protein sequence ID" value="KAK3171618.1"/>
    <property type="molecule type" value="Genomic_DNA"/>
</dbReference>
<keyword evidence="3" id="KW-1185">Reference proteome</keyword>
<proteinExistence type="predicted"/>
<accession>A0AAD9Z6B0</accession>
<organism evidence="2 3">
    <name type="scientific">Lepraria neglecta</name>
    <dbReference type="NCBI Taxonomy" id="209136"/>
    <lineage>
        <taxon>Eukaryota</taxon>
        <taxon>Fungi</taxon>
        <taxon>Dikarya</taxon>
        <taxon>Ascomycota</taxon>
        <taxon>Pezizomycotina</taxon>
        <taxon>Lecanoromycetes</taxon>
        <taxon>OSLEUM clade</taxon>
        <taxon>Lecanoromycetidae</taxon>
        <taxon>Lecanorales</taxon>
        <taxon>Lecanorineae</taxon>
        <taxon>Stereocaulaceae</taxon>
        <taxon>Lepraria</taxon>
    </lineage>
</organism>
<gene>
    <name evidence="2" type="ORF">OEA41_003702</name>
</gene>
<name>A0AAD9Z6B0_9LECA</name>
<evidence type="ECO:0000256" key="1">
    <source>
        <dbReference type="SAM" id="MobiDB-lite"/>
    </source>
</evidence>
<feature type="region of interest" description="Disordered" evidence="1">
    <location>
        <begin position="1"/>
        <end position="22"/>
    </location>
</feature>
<sequence length="92" mass="9819">MVRDSYDTPQNGIRSAQRPGAVPQNCKTLAVHQIKRLLMDGEASALNVGLSGQTVITNALYQINLSVIGLLVKAGSDLLHEDQNGLSPYAMA</sequence>
<evidence type="ECO:0000313" key="3">
    <source>
        <dbReference type="Proteomes" id="UP001276659"/>
    </source>
</evidence>
<dbReference type="Proteomes" id="UP001276659">
    <property type="component" value="Unassembled WGS sequence"/>
</dbReference>
<reference evidence="2" key="1">
    <citation type="submission" date="2022-11" db="EMBL/GenBank/DDBJ databases">
        <title>Chromosomal genome sequence assembly and mating type (MAT) locus characterization of the leprose asexual lichenized fungus Lepraria neglecta (Nyl.) Erichsen.</title>
        <authorList>
            <person name="Allen J.L."/>
            <person name="Pfeffer B."/>
        </authorList>
    </citation>
    <scope>NUCLEOTIDE SEQUENCE</scope>
    <source>
        <strain evidence="2">Allen 5258</strain>
    </source>
</reference>